<name>W9CJA8_SCLBF</name>
<keyword evidence="3" id="KW-1185">Reference proteome</keyword>
<organism evidence="2 3">
    <name type="scientific">Sclerotinia borealis (strain F-4128)</name>
    <dbReference type="NCBI Taxonomy" id="1432307"/>
    <lineage>
        <taxon>Eukaryota</taxon>
        <taxon>Fungi</taxon>
        <taxon>Dikarya</taxon>
        <taxon>Ascomycota</taxon>
        <taxon>Pezizomycotina</taxon>
        <taxon>Leotiomycetes</taxon>
        <taxon>Helotiales</taxon>
        <taxon>Sclerotiniaceae</taxon>
        <taxon>Sclerotinia</taxon>
    </lineage>
</organism>
<dbReference type="EMBL" id="AYSA01000159">
    <property type="protein sequence ID" value="ESZ95946.1"/>
    <property type="molecule type" value="Genomic_DNA"/>
</dbReference>
<evidence type="ECO:0000256" key="1">
    <source>
        <dbReference type="SAM" id="Coils"/>
    </source>
</evidence>
<sequence>MSRLASLESMNDIAMAVDTLLIEGPEEFDAKDDTMDWQTLYFRSRQVITKLRSGHRYERNGLIMENLSIRRDTKLLRAVFSKLQRNSSRVLAQELYRDNAECSTHVKILAASVKDLSLQVSRKNEAEIKKRRLENDLRVLKEDMNKMTTEHRGTIITLKEESRALENKLLRSSLKIKDLDHALEVYSEVAENIMNRKREWSKPPRQRDSRIIEQGNRVAHGGTCLADAYRIMSTSNNCSGWFKEYYGITPETVIALETSDAFKKLLDMRYEVYRYRNDVGTPTRGFEEGFQKLLKAVLVDTSAAAESVQKLLVGDNKTELGSIYQSICITWNAATTVSNLHEKEAF</sequence>
<dbReference type="HOGENOM" id="CLU_802064_0_0_1"/>
<evidence type="ECO:0000313" key="3">
    <source>
        <dbReference type="Proteomes" id="UP000019487"/>
    </source>
</evidence>
<dbReference type="Proteomes" id="UP000019487">
    <property type="component" value="Unassembled WGS sequence"/>
</dbReference>
<reference evidence="2 3" key="1">
    <citation type="journal article" date="2014" name="Genome Announc.">
        <title>Draft genome sequence of Sclerotinia borealis, a psychrophilic plant pathogenic fungus.</title>
        <authorList>
            <person name="Mardanov A.V."/>
            <person name="Beletsky A.V."/>
            <person name="Kadnikov V.V."/>
            <person name="Ignatov A.N."/>
            <person name="Ravin N.V."/>
        </authorList>
    </citation>
    <scope>NUCLEOTIDE SEQUENCE [LARGE SCALE GENOMIC DNA]</scope>
    <source>
        <strain evidence="3">F-4157</strain>
    </source>
</reference>
<gene>
    <name evidence="2" type="ORF">SBOR_3638</name>
</gene>
<keyword evidence="1" id="KW-0175">Coiled coil</keyword>
<dbReference type="OrthoDB" id="3494977at2759"/>
<comment type="caution">
    <text evidence="2">The sequence shown here is derived from an EMBL/GenBank/DDBJ whole genome shotgun (WGS) entry which is preliminary data.</text>
</comment>
<protein>
    <submittedName>
        <fullName evidence="2">Uncharacterized protein</fullName>
    </submittedName>
</protein>
<evidence type="ECO:0000313" key="2">
    <source>
        <dbReference type="EMBL" id="ESZ95946.1"/>
    </source>
</evidence>
<accession>W9CJA8</accession>
<feature type="coiled-coil region" evidence="1">
    <location>
        <begin position="116"/>
        <end position="150"/>
    </location>
</feature>
<dbReference type="AlphaFoldDB" id="W9CJA8"/>
<proteinExistence type="predicted"/>